<sequence length="104" mass="11097">MFGAIPAALAYYWHMKMPETARYAALVAKNAKLATSDMSKAGAIIGAFGFLYAAQSQDKNKTDAGYPPVPELKGRSLEDLSGENAQEGDTELAQQTGSNRTIPV</sequence>
<dbReference type="AlphaFoldDB" id="A0A7J6W8S1"/>
<dbReference type="Proteomes" id="UP000554482">
    <property type="component" value="Unassembled WGS sequence"/>
</dbReference>
<keyword evidence="3" id="KW-1185">Reference proteome</keyword>
<dbReference type="EMBL" id="JABWDY010020224">
    <property type="protein sequence ID" value="KAF5193313.1"/>
    <property type="molecule type" value="Genomic_DNA"/>
</dbReference>
<organism evidence="2 3">
    <name type="scientific">Thalictrum thalictroides</name>
    <name type="common">Rue-anemone</name>
    <name type="synonym">Anemone thalictroides</name>
    <dbReference type="NCBI Taxonomy" id="46969"/>
    <lineage>
        <taxon>Eukaryota</taxon>
        <taxon>Viridiplantae</taxon>
        <taxon>Streptophyta</taxon>
        <taxon>Embryophyta</taxon>
        <taxon>Tracheophyta</taxon>
        <taxon>Spermatophyta</taxon>
        <taxon>Magnoliopsida</taxon>
        <taxon>Ranunculales</taxon>
        <taxon>Ranunculaceae</taxon>
        <taxon>Thalictroideae</taxon>
        <taxon>Thalictrum</taxon>
    </lineage>
</organism>
<proteinExistence type="predicted"/>
<evidence type="ECO:0000313" key="3">
    <source>
        <dbReference type="Proteomes" id="UP000554482"/>
    </source>
</evidence>
<feature type="compositionally biased region" description="Polar residues" evidence="1">
    <location>
        <begin position="92"/>
        <end position="104"/>
    </location>
</feature>
<dbReference type="OrthoDB" id="433512at2759"/>
<reference evidence="2 3" key="1">
    <citation type="submission" date="2020-06" db="EMBL/GenBank/DDBJ databases">
        <title>Transcriptomic and genomic resources for Thalictrum thalictroides and T. hernandezii: Facilitating candidate gene discovery in an emerging model plant lineage.</title>
        <authorList>
            <person name="Arias T."/>
            <person name="Riano-Pachon D.M."/>
            <person name="Di Stilio V.S."/>
        </authorList>
    </citation>
    <scope>NUCLEOTIDE SEQUENCE [LARGE SCALE GENOMIC DNA]</scope>
    <source>
        <strain evidence="3">cv. WT478/WT964</strain>
        <tissue evidence="2">Leaves</tissue>
    </source>
</reference>
<evidence type="ECO:0000256" key="1">
    <source>
        <dbReference type="SAM" id="MobiDB-lite"/>
    </source>
</evidence>
<comment type="caution">
    <text evidence="2">The sequence shown here is derived from an EMBL/GenBank/DDBJ whole genome shotgun (WGS) entry which is preliminary data.</text>
</comment>
<name>A0A7J6W8S1_THATH</name>
<feature type="region of interest" description="Disordered" evidence="1">
    <location>
        <begin position="59"/>
        <end position="104"/>
    </location>
</feature>
<accession>A0A7J6W8S1</accession>
<protein>
    <submittedName>
        <fullName evidence="2">Phosphate transporter</fullName>
    </submittedName>
</protein>
<evidence type="ECO:0000313" key="2">
    <source>
        <dbReference type="EMBL" id="KAF5193313.1"/>
    </source>
</evidence>
<gene>
    <name evidence="2" type="ORF">FRX31_017100</name>
</gene>